<evidence type="ECO:0000256" key="4">
    <source>
        <dbReference type="ARBA" id="ARBA00022519"/>
    </source>
</evidence>
<comment type="function">
    <text evidence="9">Part of the tripartite ATP-independent periplasmic (TRAP) transport system.</text>
</comment>
<organism evidence="11 12">
    <name type="scientific">Mesorhizobium tianshanense</name>
    <dbReference type="NCBI Taxonomy" id="39844"/>
    <lineage>
        <taxon>Bacteria</taxon>
        <taxon>Pseudomonadati</taxon>
        <taxon>Pseudomonadota</taxon>
        <taxon>Alphaproteobacteria</taxon>
        <taxon>Hyphomicrobiales</taxon>
        <taxon>Phyllobacteriaceae</taxon>
        <taxon>Mesorhizobium</taxon>
    </lineage>
</organism>
<feature type="transmembrane region" description="Helical" evidence="9">
    <location>
        <begin position="12"/>
        <end position="38"/>
    </location>
</feature>
<protein>
    <recommendedName>
        <fullName evidence="9">TRAP transporter small permease protein</fullName>
    </recommendedName>
</protein>
<dbReference type="GO" id="GO:0015740">
    <property type="term" value="P:C4-dicarboxylate transport"/>
    <property type="evidence" value="ECO:0007669"/>
    <property type="project" value="TreeGrafter"/>
</dbReference>
<dbReference type="Pfam" id="PF04290">
    <property type="entry name" value="DctQ"/>
    <property type="match status" value="1"/>
</dbReference>
<dbReference type="GO" id="GO:0005886">
    <property type="term" value="C:plasma membrane"/>
    <property type="evidence" value="ECO:0007669"/>
    <property type="project" value="UniProtKB-SubCell"/>
</dbReference>
<feature type="transmembrane region" description="Helical" evidence="9">
    <location>
        <begin position="50"/>
        <end position="68"/>
    </location>
</feature>
<feature type="domain" description="Tripartite ATP-independent periplasmic transporters DctQ component" evidence="10">
    <location>
        <begin position="26"/>
        <end position="153"/>
    </location>
</feature>
<reference evidence="11 12" key="1">
    <citation type="journal article" date="2015" name="Stand. Genomic Sci.">
        <title>Genomic Encyclopedia of Bacterial and Archaeal Type Strains, Phase III: the genomes of soil and plant-associated and newly described type strains.</title>
        <authorList>
            <person name="Whitman W.B."/>
            <person name="Woyke T."/>
            <person name="Klenk H.P."/>
            <person name="Zhou Y."/>
            <person name="Lilburn T.G."/>
            <person name="Beck B.J."/>
            <person name="De Vos P."/>
            <person name="Vandamme P."/>
            <person name="Eisen J.A."/>
            <person name="Garrity G."/>
            <person name="Hugenholtz P."/>
            <person name="Kyrpides N.C."/>
        </authorList>
    </citation>
    <scope>NUCLEOTIDE SEQUENCE [LARGE SCALE GENOMIC DNA]</scope>
    <source>
        <strain evidence="11 12">CGMCC 1.2546</strain>
    </source>
</reference>
<name>A0A562MF05_9HYPH</name>
<evidence type="ECO:0000313" key="12">
    <source>
        <dbReference type="Proteomes" id="UP000317122"/>
    </source>
</evidence>
<dbReference type="AlphaFoldDB" id="A0A562MF05"/>
<evidence type="ECO:0000313" key="11">
    <source>
        <dbReference type="EMBL" id="TWI18452.1"/>
    </source>
</evidence>
<keyword evidence="7 9" id="KW-0472">Membrane</keyword>
<gene>
    <name evidence="11" type="ORF">IQ26_07316</name>
</gene>
<dbReference type="PANTHER" id="PTHR35011">
    <property type="entry name" value="2,3-DIKETO-L-GULONATE TRAP TRANSPORTER SMALL PERMEASE PROTEIN YIAM"/>
    <property type="match status" value="1"/>
</dbReference>
<evidence type="ECO:0000256" key="5">
    <source>
        <dbReference type="ARBA" id="ARBA00022692"/>
    </source>
</evidence>
<keyword evidence="2 9" id="KW-0813">Transport</keyword>
<dbReference type="RefSeq" id="WP_162458181.1">
    <property type="nucleotide sequence ID" value="NZ_BSPF01000143.1"/>
</dbReference>
<comment type="subunit">
    <text evidence="9">The complex comprises the extracytoplasmic solute receptor protein and the two transmembrane proteins.</text>
</comment>
<evidence type="ECO:0000256" key="7">
    <source>
        <dbReference type="ARBA" id="ARBA00023136"/>
    </source>
</evidence>
<comment type="caution">
    <text evidence="11">The sequence shown here is derived from an EMBL/GenBank/DDBJ whole genome shotgun (WGS) entry which is preliminary data.</text>
</comment>
<proteinExistence type="inferred from homology"/>
<dbReference type="GO" id="GO:0022857">
    <property type="term" value="F:transmembrane transporter activity"/>
    <property type="evidence" value="ECO:0007669"/>
    <property type="project" value="UniProtKB-UniRule"/>
</dbReference>
<dbReference type="OrthoDB" id="7843639at2"/>
<comment type="subcellular location">
    <subcellularLocation>
        <location evidence="1 9">Cell inner membrane</location>
        <topology evidence="1 9">Multi-pass membrane protein</topology>
    </subcellularLocation>
</comment>
<dbReference type="Proteomes" id="UP000317122">
    <property type="component" value="Unassembled WGS sequence"/>
</dbReference>
<feature type="transmembrane region" description="Helical" evidence="9">
    <location>
        <begin position="130"/>
        <end position="151"/>
    </location>
</feature>
<sequence>MERLRRFVDSGFRLMDAVMALSMLAMIVIVFANVVLRYGFASGILGSVELSRFLFVWIVMLGAVACLRNDDHLQLTTMLEALPAGLERIVPRLISVVIVLCCAMLALGSYRQAMANWANPQPMSGIPVGAVYLAGAVGGLLMAAVALVRVFRRRPPAGGASAGNDPA</sequence>
<evidence type="ECO:0000256" key="1">
    <source>
        <dbReference type="ARBA" id="ARBA00004429"/>
    </source>
</evidence>
<keyword evidence="4 9" id="KW-0997">Cell inner membrane</keyword>
<comment type="similarity">
    <text evidence="8 9">Belongs to the TRAP transporter small permease family.</text>
</comment>
<keyword evidence="5 9" id="KW-0812">Transmembrane</keyword>
<dbReference type="EMBL" id="VLKT01000093">
    <property type="protein sequence ID" value="TWI18452.1"/>
    <property type="molecule type" value="Genomic_DNA"/>
</dbReference>
<feature type="transmembrane region" description="Helical" evidence="9">
    <location>
        <begin position="89"/>
        <end position="110"/>
    </location>
</feature>
<evidence type="ECO:0000256" key="9">
    <source>
        <dbReference type="RuleBase" id="RU369079"/>
    </source>
</evidence>
<evidence type="ECO:0000256" key="3">
    <source>
        <dbReference type="ARBA" id="ARBA00022475"/>
    </source>
</evidence>
<keyword evidence="6 9" id="KW-1133">Transmembrane helix</keyword>
<dbReference type="PANTHER" id="PTHR35011:SF2">
    <property type="entry name" value="2,3-DIKETO-L-GULONATE TRAP TRANSPORTER SMALL PERMEASE PROTEIN YIAM"/>
    <property type="match status" value="1"/>
</dbReference>
<dbReference type="InterPro" id="IPR055348">
    <property type="entry name" value="DctQ"/>
</dbReference>
<evidence type="ECO:0000256" key="8">
    <source>
        <dbReference type="ARBA" id="ARBA00038436"/>
    </source>
</evidence>
<keyword evidence="3" id="KW-1003">Cell membrane</keyword>
<evidence type="ECO:0000259" key="10">
    <source>
        <dbReference type="Pfam" id="PF04290"/>
    </source>
</evidence>
<keyword evidence="12" id="KW-1185">Reference proteome</keyword>
<evidence type="ECO:0000256" key="6">
    <source>
        <dbReference type="ARBA" id="ARBA00022989"/>
    </source>
</evidence>
<accession>A0A562MF05</accession>
<evidence type="ECO:0000256" key="2">
    <source>
        <dbReference type="ARBA" id="ARBA00022448"/>
    </source>
</evidence>
<dbReference type="InterPro" id="IPR007387">
    <property type="entry name" value="TRAP_DctQ"/>
</dbReference>